<dbReference type="AlphaFoldDB" id="A0A225UDG1"/>
<evidence type="ECO:0000313" key="2">
    <source>
        <dbReference type="Proteomes" id="UP000198211"/>
    </source>
</evidence>
<protein>
    <submittedName>
        <fullName evidence="1">Uncharacterized protein</fullName>
    </submittedName>
</protein>
<name>A0A225UDG1_9STRA</name>
<dbReference type="EMBL" id="NBNE01021289">
    <property type="protein sequence ID" value="OWY91013.1"/>
    <property type="molecule type" value="Genomic_DNA"/>
</dbReference>
<keyword evidence="2" id="KW-1185">Reference proteome</keyword>
<proteinExistence type="predicted"/>
<dbReference type="Proteomes" id="UP000198211">
    <property type="component" value="Unassembled WGS sequence"/>
</dbReference>
<sequence length="81" mass="9104">MEPADKGALFAETTQTSVNITAECIRCYNSDKHFGPIWRTLSSNSSRARKFQRYELLNGLLYFRIRPGAPARVCVPANIAL</sequence>
<reference evidence="2" key="1">
    <citation type="submission" date="2017-03" db="EMBL/GenBank/DDBJ databases">
        <title>Phytopthora megakarya and P. palmivora, two closely related causual agents of cacao black pod achieved similar genome size and gene model numbers by different mechanisms.</title>
        <authorList>
            <person name="Ali S."/>
            <person name="Shao J."/>
            <person name="Larry D.J."/>
            <person name="Kronmiller B."/>
            <person name="Shen D."/>
            <person name="Strem M.D."/>
            <person name="Melnick R.L."/>
            <person name="Guiltinan M.J."/>
            <person name="Tyler B.M."/>
            <person name="Meinhardt L.W."/>
            <person name="Bailey B.A."/>
        </authorList>
    </citation>
    <scope>NUCLEOTIDE SEQUENCE [LARGE SCALE GENOMIC DNA]</scope>
    <source>
        <strain evidence="2">zdho120</strain>
    </source>
</reference>
<comment type="caution">
    <text evidence="1">The sequence shown here is derived from an EMBL/GenBank/DDBJ whole genome shotgun (WGS) entry which is preliminary data.</text>
</comment>
<accession>A0A225UDG1</accession>
<gene>
    <name evidence="1" type="ORF">PHMEG_00040579</name>
</gene>
<organism evidence="1 2">
    <name type="scientific">Phytophthora megakarya</name>
    <dbReference type="NCBI Taxonomy" id="4795"/>
    <lineage>
        <taxon>Eukaryota</taxon>
        <taxon>Sar</taxon>
        <taxon>Stramenopiles</taxon>
        <taxon>Oomycota</taxon>
        <taxon>Peronosporomycetes</taxon>
        <taxon>Peronosporales</taxon>
        <taxon>Peronosporaceae</taxon>
        <taxon>Phytophthora</taxon>
    </lineage>
</organism>
<evidence type="ECO:0000313" key="1">
    <source>
        <dbReference type="EMBL" id="OWY91013.1"/>
    </source>
</evidence>